<proteinExistence type="inferred from homology"/>
<dbReference type="InterPro" id="IPR029779">
    <property type="entry name" value="Rmp24-like"/>
</dbReference>
<sequence>MKPSNEYCSLAKANQELIRFYRTKNSSENLKYEEIQLSDLKRCPYCFQALNAENSRIRLKPRMKLTASLKKLCNKSEKNWKKLFKKEQHLIELYTKSRNYVLATCLTCQKTIRIAGYTRSDVENKKSRYKISHINRHSSLSAKKQSNKKKKNKTNEQVEDKSSSSIRVVNEENSTLIQKKSNMKTQACIPSTTSKTDQLSAIVKQQSKKKKQKLLHKSLQHILSQEKQRNSSSGSLADFLSSMK</sequence>
<comment type="caution">
    <text evidence="3">The sequence shown here is derived from an EMBL/GenBank/DDBJ whole genome shotgun (WGS) entry which is preliminary data.</text>
</comment>
<reference evidence="3 4" key="1">
    <citation type="submission" date="2024-01" db="EMBL/GenBank/DDBJ databases">
        <title>The genome of the rayed Mediterranean limpet Patella caerulea (Linnaeus, 1758).</title>
        <authorList>
            <person name="Anh-Thu Weber A."/>
            <person name="Halstead-Nussloch G."/>
        </authorList>
    </citation>
    <scope>NUCLEOTIDE SEQUENCE [LARGE SCALE GENOMIC DNA]</scope>
    <source>
        <strain evidence="3">AATW-2023a</strain>
        <tissue evidence="3">Whole specimen</tissue>
    </source>
</reference>
<keyword evidence="4" id="KW-1185">Reference proteome</keyword>
<feature type="region of interest" description="Disordered" evidence="2">
    <location>
        <begin position="134"/>
        <end position="205"/>
    </location>
</feature>
<evidence type="ECO:0000313" key="3">
    <source>
        <dbReference type="EMBL" id="KAK6185669.1"/>
    </source>
</evidence>
<feature type="compositionally biased region" description="Polar residues" evidence="2">
    <location>
        <begin position="163"/>
        <end position="199"/>
    </location>
</feature>
<gene>
    <name evidence="3" type="ORF">SNE40_007850</name>
</gene>
<organism evidence="3 4">
    <name type="scientific">Patella caerulea</name>
    <name type="common">Rayed Mediterranean limpet</name>
    <dbReference type="NCBI Taxonomy" id="87958"/>
    <lineage>
        <taxon>Eukaryota</taxon>
        <taxon>Metazoa</taxon>
        <taxon>Spiralia</taxon>
        <taxon>Lophotrochozoa</taxon>
        <taxon>Mollusca</taxon>
        <taxon>Gastropoda</taxon>
        <taxon>Patellogastropoda</taxon>
        <taxon>Patelloidea</taxon>
        <taxon>Patellidae</taxon>
        <taxon>Patella</taxon>
    </lineage>
</organism>
<evidence type="ECO:0000256" key="1">
    <source>
        <dbReference type="ARBA" id="ARBA00006160"/>
    </source>
</evidence>
<comment type="similarity">
    <text evidence="1">Belongs to the UPF0711 family.</text>
</comment>
<dbReference type="AlphaFoldDB" id="A0AAN8PY11"/>
<name>A0AAN8PY11_PATCE</name>
<evidence type="ECO:0000313" key="4">
    <source>
        <dbReference type="Proteomes" id="UP001347796"/>
    </source>
</evidence>
<protein>
    <submittedName>
        <fullName evidence="3">Uncharacterized protein</fullName>
    </submittedName>
</protein>
<evidence type="ECO:0000256" key="2">
    <source>
        <dbReference type="SAM" id="MobiDB-lite"/>
    </source>
</evidence>
<dbReference type="Pfam" id="PF15719">
    <property type="entry name" value="Rmp24-like"/>
    <property type="match status" value="1"/>
</dbReference>
<dbReference type="Proteomes" id="UP001347796">
    <property type="component" value="Unassembled WGS sequence"/>
</dbReference>
<accession>A0AAN8PY11</accession>
<feature type="compositionally biased region" description="Basic and acidic residues" evidence="2">
    <location>
        <begin position="153"/>
        <end position="162"/>
    </location>
</feature>
<dbReference type="PANTHER" id="PTHR31402:SF2">
    <property type="entry name" value="UPF0711 PROTEIN C18ORF21"/>
    <property type="match status" value="1"/>
</dbReference>
<feature type="region of interest" description="Disordered" evidence="2">
    <location>
        <begin position="222"/>
        <end position="244"/>
    </location>
</feature>
<dbReference type="PANTHER" id="PTHR31402">
    <property type="entry name" value="UPF0711 PROTEIN C18ORF21"/>
    <property type="match status" value="1"/>
</dbReference>
<dbReference type="EMBL" id="JAZGQO010000006">
    <property type="protein sequence ID" value="KAK6185669.1"/>
    <property type="molecule type" value="Genomic_DNA"/>
</dbReference>
<feature type="compositionally biased region" description="Low complexity" evidence="2">
    <location>
        <begin position="230"/>
        <end position="244"/>
    </location>
</feature>